<evidence type="ECO:0000313" key="1">
    <source>
        <dbReference type="EMBL" id="MED6192388.1"/>
    </source>
</evidence>
<keyword evidence="2" id="KW-1185">Reference proteome</keyword>
<accession>A0ABU6X600</accession>
<evidence type="ECO:0000313" key="2">
    <source>
        <dbReference type="Proteomes" id="UP001341840"/>
    </source>
</evidence>
<dbReference type="Proteomes" id="UP001341840">
    <property type="component" value="Unassembled WGS sequence"/>
</dbReference>
<reference evidence="1 2" key="1">
    <citation type="journal article" date="2023" name="Plants (Basel)">
        <title>Bridging the Gap: Combining Genomics and Transcriptomics Approaches to Understand Stylosanthes scabra, an Orphan Legume from the Brazilian Caatinga.</title>
        <authorList>
            <person name="Ferreira-Neto J.R.C."/>
            <person name="da Silva M.D."/>
            <person name="Binneck E."/>
            <person name="de Melo N.F."/>
            <person name="da Silva R.H."/>
            <person name="de Melo A.L.T.M."/>
            <person name="Pandolfi V."/>
            <person name="Bustamante F.O."/>
            <person name="Brasileiro-Vidal A.C."/>
            <person name="Benko-Iseppon A.M."/>
        </authorList>
    </citation>
    <scope>NUCLEOTIDE SEQUENCE [LARGE SCALE GENOMIC DNA]</scope>
    <source>
        <tissue evidence="1">Leaves</tissue>
    </source>
</reference>
<gene>
    <name evidence="1" type="ORF">PIB30_009751</name>
</gene>
<protein>
    <submittedName>
        <fullName evidence="1">Uncharacterized protein</fullName>
    </submittedName>
</protein>
<sequence length="107" mass="11924">MVTSLHAENPNETKNKIVIKNCKEGACYLGFGVFPSKRVEALLPALMPSAAERRQRFVKDGRGRMVEQDYVAFGLKPGPNTAIHRFGLYHGPEYFTSLKDLNLSLLG</sequence>
<organism evidence="1 2">
    <name type="scientific">Stylosanthes scabra</name>
    <dbReference type="NCBI Taxonomy" id="79078"/>
    <lineage>
        <taxon>Eukaryota</taxon>
        <taxon>Viridiplantae</taxon>
        <taxon>Streptophyta</taxon>
        <taxon>Embryophyta</taxon>
        <taxon>Tracheophyta</taxon>
        <taxon>Spermatophyta</taxon>
        <taxon>Magnoliopsida</taxon>
        <taxon>eudicotyledons</taxon>
        <taxon>Gunneridae</taxon>
        <taxon>Pentapetalae</taxon>
        <taxon>rosids</taxon>
        <taxon>fabids</taxon>
        <taxon>Fabales</taxon>
        <taxon>Fabaceae</taxon>
        <taxon>Papilionoideae</taxon>
        <taxon>50 kb inversion clade</taxon>
        <taxon>dalbergioids sensu lato</taxon>
        <taxon>Dalbergieae</taxon>
        <taxon>Pterocarpus clade</taxon>
        <taxon>Stylosanthes</taxon>
    </lineage>
</organism>
<comment type="caution">
    <text evidence="1">The sequence shown here is derived from an EMBL/GenBank/DDBJ whole genome shotgun (WGS) entry which is preliminary data.</text>
</comment>
<dbReference type="EMBL" id="JASCZI010211471">
    <property type="protein sequence ID" value="MED6192388.1"/>
    <property type="molecule type" value="Genomic_DNA"/>
</dbReference>
<proteinExistence type="predicted"/>
<name>A0ABU6X600_9FABA</name>